<evidence type="ECO:0000313" key="2">
    <source>
        <dbReference type="Proteomes" id="UP001501509"/>
    </source>
</evidence>
<dbReference type="Gene3D" id="2.40.400.10">
    <property type="entry name" value="Acetoacetate decarboxylase-like"/>
    <property type="match status" value="1"/>
</dbReference>
<evidence type="ECO:0000313" key="1">
    <source>
        <dbReference type="EMBL" id="GAA2630320.1"/>
    </source>
</evidence>
<gene>
    <name evidence="1" type="ORF">GCM10010411_80130</name>
</gene>
<name>A0ABN3QN83_9ACTN</name>
<organism evidence="1 2">
    <name type="scientific">Actinomadura fulvescens</name>
    <dbReference type="NCBI Taxonomy" id="46160"/>
    <lineage>
        <taxon>Bacteria</taxon>
        <taxon>Bacillati</taxon>
        <taxon>Actinomycetota</taxon>
        <taxon>Actinomycetes</taxon>
        <taxon>Streptosporangiales</taxon>
        <taxon>Thermomonosporaceae</taxon>
        <taxon>Actinomadura</taxon>
    </lineage>
</organism>
<dbReference type="InterPro" id="IPR010451">
    <property type="entry name" value="Acetoacetate_decarboxylase"/>
</dbReference>
<protein>
    <recommendedName>
        <fullName evidence="3">Acetoacetate decarboxylase</fullName>
    </recommendedName>
</protein>
<proteinExistence type="predicted"/>
<dbReference type="Pfam" id="PF06314">
    <property type="entry name" value="ADC"/>
    <property type="match status" value="1"/>
</dbReference>
<keyword evidence="2" id="KW-1185">Reference proteome</keyword>
<dbReference type="EMBL" id="BAAATD010000015">
    <property type="protein sequence ID" value="GAA2630320.1"/>
    <property type="molecule type" value="Genomic_DNA"/>
</dbReference>
<dbReference type="Proteomes" id="UP001501509">
    <property type="component" value="Unassembled WGS sequence"/>
</dbReference>
<dbReference type="SUPFAM" id="SSF160104">
    <property type="entry name" value="Acetoacetate decarboxylase-like"/>
    <property type="match status" value="1"/>
</dbReference>
<reference evidence="1 2" key="1">
    <citation type="journal article" date="2019" name="Int. J. Syst. Evol. Microbiol.">
        <title>The Global Catalogue of Microorganisms (GCM) 10K type strain sequencing project: providing services to taxonomists for standard genome sequencing and annotation.</title>
        <authorList>
            <consortium name="The Broad Institute Genomics Platform"/>
            <consortium name="The Broad Institute Genome Sequencing Center for Infectious Disease"/>
            <person name="Wu L."/>
            <person name="Ma J."/>
        </authorList>
    </citation>
    <scope>NUCLEOTIDE SEQUENCE [LARGE SCALE GENOMIC DNA]</scope>
    <source>
        <strain evidence="1 2">JCM 6833</strain>
    </source>
</reference>
<evidence type="ECO:0008006" key="3">
    <source>
        <dbReference type="Google" id="ProtNLM"/>
    </source>
</evidence>
<sequence length="280" mass="30535">MAVPGLSVTVLQRPHREGYPMPRVRYGPRTADELRSAREARARIPDIWSTGVIALWETDPDAVAQVLPPPLKPAARPLARATISHVDLPGGQVLGAGSVAVRAVHNGQEGDYPLVMPMTTERALIGGREVFGEPKKLGDVVVRRDGDRVSAGLTRHGVTFVLVSGQVTEELPPPGDHVNLDFYFKFLPAPDGDGLDGDAALVHCTRRGRTRSLHRVEGEVVLNESPYDPVADLPVRRLLEITLGERTSVQEGWIVERVAAEAVLPFAHQRYDDPMQVLDA</sequence>
<comment type="caution">
    <text evidence="1">The sequence shown here is derived from an EMBL/GenBank/DDBJ whole genome shotgun (WGS) entry which is preliminary data.</text>
</comment>
<dbReference type="InterPro" id="IPR023375">
    <property type="entry name" value="ADC_dom_sf"/>
</dbReference>
<accession>A0ABN3QN83</accession>